<dbReference type="Gene3D" id="3.10.280.10">
    <property type="entry name" value="Mitochondrial glycoprotein"/>
    <property type="match status" value="1"/>
</dbReference>
<feature type="domain" description="Rhodanese" evidence="2">
    <location>
        <begin position="249"/>
        <end position="371"/>
    </location>
</feature>
<dbReference type="Gene3D" id="3.30.70.100">
    <property type="match status" value="1"/>
</dbReference>
<dbReference type="InterPro" id="IPR036873">
    <property type="entry name" value="Rhodanese-like_dom_sf"/>
</dbReference>
<dbReference type="SMART" id="SM00450">
    <property type="entry name" value="RHOD"/>
    <property type="match status" value="1"/>
</dbReference>
<dbReference type="SUPFAM" id="SSF52821">
    <property type="entry name" value="Rhodanese/Cell cycle control phosphatase"/>
    <property type="match status" value="1"/>
</dbReference>
<dbReference type="OrthoDB" id="25002at2759"/>
<dbReference type="HAMAP" id="MF_00469">
    <property type="entry name" value="TrhO"/>
    <property type="match status" value="1"/>
</dbReference>
<sequence>MQSPPLLRCRTVSVVAWRMLSSCFSLRTGRSPSYSFSRTMSRRTAHYPFFTNLKISHPNPAENLNGNARVFRCFSKIPSHSSSIPISSISDLRSQQQDETEDFIKKSLVVVSFYKFADFPDHADMRKPLKELCEEVRVSGGIILAPEGINGSICGTYGSVERILGFIQADNRLKGLRLVESPVSPEDEAIHHGHTSSSPLGAGEDAPFRWDHVRVKIKKEIVSLGMPTVSPIERVGKYVSPSDWNTLISGPDTMVIDVRNTYETRIGKFKGAVDPCTKAFREFPLWVDDHFQLAGLEGLQSKTKVDGSNENSKEGTEVQGKRMPTRVAMYCTGGIRCEKASSFLLSKGVEEVYHLEGGILKYLEEVPKSESLWEGECFVFDKRVSVEHGLVQGTFQLCYGCKQPVSDADMEAPEWEYGVSCPYCFSTKSEEEKERARARQQQFESWGVIGGPDKGRRPLTTTDVRRAASSVASLAVRGVVGTQRTHHAILFTSLKSTAVSQELCRRAFLPTFHNFSSVAKRASSDDSLLRVIESEIKCAEESDDHDRVEEIPDGFPFEIQDNPGQQTISLKREYQGEIIKVEVHMPDLVTGDDGNENDDDDDDDSGRNNQSSIPLLVSVCKASGLCLEFSCTAFPDEISIDSLSVKEPEASEDQIAYEGPDFLDLDENLQKAFHKYLEIRGIKPSTTNFLHEYMINKDSKEYLMWLKNLKNFIEK</sequence>
<gene>
    <name evidence="3" type="ORF">NE237_005486</name>
</gene>
<evidence type="ECO:0000313" key="4">
    <source>
        <dbReference type="Proteomes" id="UP001141806"/>
    </source>
</evidence>
<dbReference type="PANTHER" id="PTHR43268:SF3">
    <property type="entry name" value="RHODANESE-LIKE DOMAIN-CONTAINING PROTEIN 7-RELATED"/>
    <property type="match status" value="1"/>
</dbReference>
<feature type="compositionally biased region" description="Acidic residues" evidence="1">
    <location>
        <begin position="593"/>
        <end position="604"/>
    </location>
</feature>
<dbReference type="SUPFAM" id="SSF54529">
    <property type="entry name" value="Mitochondrial glycoprotein MAM33-like"/>
    <property type="match status" value="1"/>
</dbReference>
<evidence type="ECO:0000256" key="1">
    <source>
        <dbReference type="SAM" id="MobiDB-lite"/>
    </source>
</evidence>
<name>A0A9Q0QUL6_9MAGN</name>
<dbReference type="InterPro" id="IPR036561">
    <property type="entry name" value="MAM33_sf"/>
</dbReference>
<accession>A0A9Q0QUL6</accession>
<evidence type="ECO:0000313" key="3">
    <source>
        <dbReference type="EMBL" id="KAJ4972387.1"/>
    </source>
</evidence>
<dbReference type="Pfam" id="PF00581">
    <property type="entry name" value="Rhodanese"/>
    <property type="match status" value="1"/>
</dbReference>
<dbReference type="GO" id="GO:0005759">
    <property type="term" value="C:mitochondrial matrix"/>
    <property type="evidence" value="ECO:0007669"/>
    <property type="project" value="InterPro"/>
</dbReference>
<protein>
    <recommendedName>
        <fullName evidence="2">Rhodanese domain-containing protein</fullName>
    </recommendedName>
</protein>
<dbReference type="InterPro" id="IPR020936">
    <property type="entry name" value="TrhO"/>
</dbReference>
<keyword evidence="4" id="KW-1185">Reference proteome</keyword>
<dbReference type="Proteomes" id="UP001141806">
    <property type="component" value="Unassembled WGS sequence"/>
</dbReference>
<dbReference type="AlphaFoldDB" id="A0A9Q0QUL6"/>
<dbReference type="Pfam" id="PF17773">
    <property type="entry name" value="UPF0176_N"/>
    <property type="match status" value="1"/>
</dbReference>
<organism evidence="3 4">
    <name type="scientific">Protea cynaroides</name>
    <dbReference type="NCBI Taxonomy" id="273540"/>
    <lineage>
        <taxon>Eukaryota</taxon>
        <taxon>Viridiplantae</taxon>
        <taxon>Streptophyta</taxon>
        <taxon>Embryophyta</taxon>
        <taxon>Tracheophyta</taxon>
        <taxon>Spermatophyta</taxon>
        <taxon>Magnoliopsida</taxon>
        <taxon>Proteales</taxon>
        <taxon>Proteaceae</taxon>
        <taxon>Protea</taxon>
    </lineage>
</organism>
<feature type="region of interest" description="Disordered" evidence="1">
    <location>
        <begin position="585"/>
        <end position="609"/>
    </location>
</feature>
<dbReference type="PROSITE" id="PS50206">
    <property type="entry name" value="RHODANESE_3"/>
    <property type="match status" value="1"/>
</dbReference>
<dbReference type="InterPro" id="IPR040503">
    <property type="entry name" value="TRHO_N"/>
</dbReference>
<comment type="caution">
    <text evidence="3">The sequence shown here is derived from an EMBL/GenBank/DDBJ whole genome shotgun (WGS) entry which is preliminary data.</text>
</comment>
<dbReference type="PANTHER" id="PTHR43268">
    <property type="entry name" value="THIOSULFATE SULFURTRANSFERASE/RHODANESE-LIKE DOMAIN-CONTAINING PROTEIN 2"/>
    <property type="match status" value="1"/>
</dbReference>
<dbReference type="Pfam" id="PF02330">
    <property type="entry name" value="MAM33"/>
    <property type="match status" value="1"/>
</dbReference>
<dbReference type="CDD" id="cd01518">
    <property type="entry name" value="RHOD_YceA"/>
    <property type="match status" value="1"/>
</dbReference>
<evidence type="ECO:0000259" key="2">
    <source>
        <dbReference type="PROSITE" id="PS50206"/>
    </source>
</evidence>
<dbReference type="InterPro" id="IPR001763">
    <property type="entry name" value="Rhodanese-like_dom"/>
</dbReference>
<dbReference type="EMBL" id="JAMYWD010000005">
    <property type="protein sequence ID" value="KAJ4972387.1"/>
    <property type="molecule type" value="Genomic_DNA"/>
</dbReference>
<dbReference type="InterPro" id="IPR003428">
    <property type="entry name" value="MAM33"/>
</dbReference>
<reference evidence="3" key="1">
    <citation type="journal article" date="2023" name="Plant J.">
        <title>The genome of the king protea, Protea cynaroides.</title>
        <authorList>
            <person name="Chang J."/>
            <person name="Duong T.A."/>
            <person name="Schoeman C."/>
            <person name="Ma X."/>
            <person name="Roodt D."/>
            <person name="Barker N."/>
            <person name="Li Z."/>
            <person name="Van de Peer Y."/>
            <person name="Mizrachi E."/>
        </authorList>
    </citation>
    <scope>NUCLEOTIDE SEQUENCE</scope>
    <source>
        <tissue evidence="3">Young leaves</tissue>
    </source>
</reference>
<proteinExistence type="inferred from homology"/>
<dbReference type="FunFam" id="3.10.280.10:FF:000002">
    <property type="entry name" value="Mitochondrial glycoprotein family protein"/>
    <property type="match status" value="1"/>
</dbReference>
<dbReference type="Gene3D" id="3.40.250.10">
    <property type="entry name" value="Rhodanese-like domain"/>
    <property type="match status" value="1"/>
</dbReference>